<dbReference type="AlphaFoldDB" id="A0A8J2SFC9"/>
<dbReference type="OrthoDB" id="191686at2759"/>
<dbReference type="EMBL" id="CAKKNE010000001">
    <property type="protein sequence ID" value="CAH0364712.1"/>
    <property type="molecule type" value="Genomic_DNA"/>
</dbReference>
<protein>
    <recommendedName>
        <fullName evidence="1">EF-hand domain-containing protein</fullName>
    </recommendedName>
</protein>
<organism evidence="2 3">
    <name type="scientific">Pelagomonas calceolata</name>
    <dbReference type="NCBI Taxonomy" id="35677"/>
    <lineage>
        <taxon>Eukaryota</taxon>
        <taxon>Sar</taxon>
        <taxon>Stramenopiles</taxon>
        <taxon>Ochrophyta</taxon>
        <taxon>Pelagophyceae</taxon>
        <taxon>Pelagomonadales</taxon>
        <taxon>Pelagomonadaceae</taxon>
        <taxon>Pelagomonas</taxon>
    </lineage>
</organism>
<evidence type="ECO:0000313" key="3">
    <source>
        <dbReference type="Proteomes" id="UP000789595"/>
    </source>
</evidence>
<dbReference type="SUPFAM" id="SSF47473">
    <property type="entry name" value="EF-hand"/>
    <property type="match status" value="1"/>
</dbReference>
<dbReference type="Proteomes" id="UP000789595">
    <property type="component" value="Unassembled WGS sequence"/>
</dbReference>
<keyword evidence="3" id="KW-1185">Reference proteome</keyword>
<dbReference type="InterPro" id="IPR011992">
    <property type="entry name" value="EF-hand-dom_pair"/>
</dbReference>
<dbReference type="Gene3D" id="1.10.238.10">
    <property type="entry name" value="EF-hand"/>
    <property type="match status" value="1"/>
</dbReference>
<dbReference type="GO" id="GO:0005509">
    <property type="term" value="F:calcium ion binding"/>
    <property type="evidence" value="ECO:0007669"/>
    <property type="project" value="InterPro"/>
</dbReference>
<sequence>MGNTMNVAVISQVYQSNRQELLALKKKAEKDGKKTIHREGWEAAEVACSVDESDRDIHERLFTLYDKRGNDEVPSKPFLSGLATITNNTLEERIHIALEIWDEKGSGYLSQEDVQSCFVSMAKTCEYFGDDRMDFEQLEELVQSMFDTFDADLVDLKMKYRDRIADFAVHPIMEIYLGRQTMDG</sequence>
<feature type="domain" description="EF-hand" evidence="1">
    <location>
        <begin position="89"/>
        <end position="124"/>
    </location>
</feature>
<name>A0A8J2SFC9_9STRA</name>
<proteinExistence type="predicted"/>
<comment type="caution">
    <text evidence="2">The sequence shown here is derived from an EMBL/GenBank/DDBJ whole genome shotgun (WGS) entry which is preliminary data.</text>
</comment>
<evidence type="ECO:0000313" key="2">
    <source>
        <dbReference type="EMBL" id="CAH0364712.1"/>
    </source>
</evidence>
<evidence type="ECO:0000259" key="1">
    <source>
        <dbReference type="PROSITE" id="PS50222"/>
    </source>
</evidence>
<dbReference type="PROSITE" id="PS50222">
    <property type="entry name" value="EF_HAND_2"/>
    <property type="match status" value="1"/>
</dbReference>
<gene>
    <name evidence="2" type="ORF">PECAL_1P10900</name>
</gene>
<dbReference type="InterPro" id="IPR002048">
    <property type="entry name" value="EF_hand_dom"/>
</dbReference>
<accession>A0A8J2SFC9</accession>
<reference evidence="2" key="1">
    <citation type="submission" date="2021-11" db="EMBL/GenBank/DDBJ databases">
        <authorList>
            <consortium name="Genoscope - CEA"/>
            <person name="William W."/>
        </authorList>
    </citation>
    <scope>NUCLEOTIDE SEQUENCE</scope>
</reference>